<evidence type="ECO:0000256" key="1">
    <source>
        <dbReference type="ARBA" id="ARBA00022670"/>
    </source>
</evidence>
<keyword evidence="8" id="KW-1185">Reference proteome</keyword>
<proteinExistence type="predicted"/>
<dbReference type="GO" id="GO:0008270">
    <property type="term" value="F:zinc ion binding"/>
    <property type="evidence" value="ECO:0007669"/>
    <property type="project" value="TreeGrafter"/>
</dbReference>
<feature type="domain" description="MPN" evidence="6">
    <location>
        <begin position="5"/>
        <end position="129"/>
    </location>
</feature>
<keyword evidence="4" id="KW-0862">Zinc</keyword>
<evidence type="ECO:0000259" key="6">
    <source>
        <dbReference type="PROSITE" id="PS50249"/>
    </source>
</evidence>
<dbReference type="GO" id="GO:0008235">
    <property type="term" value="F:metalloexopeptidase activity"/>
    <property type="evidence" value="ECO:0007669"/>
    <property type="project" value="TreeGrafter"/>
</dbReference>
<dbReference type="OrthoDB" id="9802958at2"/>
<name>A0A494XUR4_9BACL</name>
<protein>
    <submittedName>
        <fullName evidence="7">M67 family peptidase</fullName>
    </submittedName>
</protein>
<evidence type="ECO:0000313" key="7">
    <source>
        <dbReference type="EMBL" id="RKP54310.1"/>
    </source>
</evidence>
<dbReference type="InterPro" id="IPR037518">
    <property type="entry name" value="MPN"/>
</dbReference>
<evidence type="ECO:0000256" key="3">
    <source>
        <dbReference type="ARBA" id="ARBA00022801"/>
    </source>
</evidence>
<dbReference type="Gene3D" id="3.40.140.10">
    <property type="entry name" value="Cytidine Deaminase, domain 2"/>
    <property type="match status" value="1"/>
</dbReference>
<organism evidence="7 8">
    <name type="scientific">Cohnella endophytica</name>
    <dbReference type="NCBI Taxonomy" id="2419778"/>
    <lineage>
        <taxon>Bacteria</taxon>
        <taxon>Bacillati</taxon>
        <taxon>Bacillota</taxon>
        <taxon>Bacilli</taxon>
        <taxon>Bacillales</taxon>
        <taxon>Paenibacillaceae</taxon>
        <taxon>Cohnella</taxon>
    </lineage>
</organism>
<dbReference type="CDD" id="cd08070">
    <property type="entry name" value="MPN_like"/>
    <property type="match status" value="1"/>
</dbReference>
<dbReference type="InterPro" id="IPR000555">
    <property type="entry name" value="JAMM/MPN+_dom"/>
</dbReference>
<dbReference type="PANTHER" id="PTHR34858:SF1">
    <property type="entry name" value="CYSO-CYSTEINE PEPTIDASE"/>
    <property type="match status" value="1"/>
</dbReference>
<dbReference type="AlphaFoldDB" id="A0A494XUR4"/>
<keyword evidence="3" id="KW-0378">Hydrolase</keyword>
<reference evidence="7 8" key="1">
    <citation type="submission" date="2018-10" db="EMBL/GenBank/DDBJ databases">
        <title>Cohnella sp. M2MS4P-1, whole genome shotgun sequence.</title>
        <authorList>
            <person name="Tuo L."/>
        </authorList>
    </citation>
    <scope>NUCLEOTIDE SEQUENCE [LARGE SCALE GENOMIC DNA]</scope>
    <source>
        <strain evidence="7 8">M2MS4P-1</strain>
    </source>
</reference>
<dbReference type="PROSITE" id="PS50249">
    <property type="entry name" value="MPN"/>
    <property type="match status" value="1"/>
</dbReference>
<dbReference type="RefSeq" id="WP_120977416.1">
    <property type="nucleotide sequence ID" value="NZ_RBZM01000005.1"/>
</dbReference>
<dbReference type="GO" id="GO:0006508">
    <property type="term" value="P:proteolysis"/>
    <property type="evidence" value="ECO:0007669"/>
    <property type="project" value="UniProtKB-KW"/>
</dbReference>
<sequence length="140" mass="16263">MVQLVIMPERLEERLIDAARQRYPYEACGLIYGTLTDSAIRADNFDLVRNVAVYPERAFVFDPEQWIRLYFEAQKNQRAIVGFFHSHPQGSSAPSLQDILQSFPWGTYWIVGSASAQGEISVYRIESDRRWIRLPVERLP</sequence>
<keyword evidence="5" id="KW-0482">Metalloprotease</keyword>
<dbReference type="SMART" id="SM00232">
    <property type="entry name" value="JAB_MPN"/>
    <property type="match status" value="1"/>
</dbReference>
<evidence type="ECO:0000313" key="8">
    <source>
        <dbReference type="Proteomes" id="UP000282076"/>
    </source>
</evidence>
<dbReference type="Proteomes" id="UP000282076">
    <property type="component" value="Unassembled WGS sequence"/>
</dbReference>
<dbReference type="PANTHER" id="PTHR34858">
    <property type="entry name" value="CYSO-CYSTEINE PEPTIDASE"/>
    <property type="match status" value="1"/>
</dbReference>
<evidence type="ECO:0000256" key="4">
    <source>
        <dbReference type="ARBA" id="ARBA00022833"/>
    </source>
</evidence>
<dbReference type="InterPro" id="IPR051929">
    <property type="entry name" value="VirAsm_ModProt"/>
</dbReference>
<dbReference type="InterPro" id="IPR028090">
    <property type="entry name" value="JAB_dom_prok"/>
</dbReference>
<dbReference type="Pfam" id="PF14464">
    <property type="entry name" value="Prok-JAB"/>
    <property type="match status" value="1"/>
</dbReference>
<comment type="caution">
    <text evidence="7">The sequence shown here is derived from an EMBL/GenBank/DDBJ whole genome shotgun (WGS) entry which is preliminary data.</text>
</comment>
<evidence type="ECO:0000256" key="5">
    <source>
        <dbReference type="ARBA" id="ARBA00023049"/>
    </source>
</evidence>
<accession>A0A494XUR4</accession>
<evidence type="ECO:0000256" key="2">
    <source>
        <dbReference type="ARBA" id="ARBA00022723"/>
    </source>
</evidence>
<dbReference type="SUPFAM" id="SSF102712">
    <property type="entry name" value="JAB1/MPN domain"/>
    <property type="match status" value="1"/>
</dbReference>
<keyword evidence="2" id="KW-0479">Metal-binding</keyword>
<gene>
    <name evidence="7" type="ORF">D7Z26_13180</name>
</gene>
<dbReference type="EMBL" id="RBZM01000005">
    <property type="protein sequence ID" value="RKP54310.1"/>
    <property type="molecule type" value="Genomic_DNA"/>
</dbReference>
<keyword evidence="1" id="KW-0645">Protease</keyword>